<feature type="transmembrane region" description="Helical" evidence="1">
    <location>
        <begin position="12"/>
        <end position="33"/>
    </location>
</feature>
<evidence type="ECO:0000256" key="1">
    <source>
        <dbReference type="SAM" id="Phobius"/>
    </source>
</evidence>
<dbReference type="EMBL" id="MRCB01000009">
    <property type="protein sequence ID" value="OKH23531.1"/>
    <property type="molecule type" value="Genomic_DNA"/>
</dbReference>
<comment type="caution">
    <text evidence="2">The sequence shown here is derived from an EMBL/GenBank/DDBJ whole genome shotgun (WGS) entry which is preliminary data.</text>
</comment>
<keyword evidence="1" id="KW-0472">Membrane</keyword>
<reference evidence="2 3" key="1">
    <citation type="submission" date="2016-11" db="EMBL/GenBank/DDBJ databases">
        <title>Draft Genome Sequences of Nine Cyanobacterial Strains from Diverse Habitats.</title>
        <authorList>
            <person name="Zhu T."/>
            <person name="Hou S."/>
            <person name="Lu X."/>
            <person name="Hess W.R."/>
        </authorList>
    </citation>
    <scope>NUCLEOTIDE SEQUENCE [LARGE SCALE GENOMIC DNA]</scope>
    <source>
        <strain evidence="2 3">NIES-593</strain>
    </source>
</reference>
<dbReference type="Proteomes" id="UP000186868">
    <property type="component" value="Unassembled WGS sequence"/>
</dbReference>
<sequence length="108" mass="12445">MDIRQFRRLHRTVAPIVLLPLTITVFTGVAYRLGRSWFGLSRDRVHILMSIHEGEYLGATLEPIYVLLNGLGLLWMLITGCVMVWQNLSRADWFRQLTASKQETSGDR</sequence>
<dbReference type="AlphaFoldDB" id="A0A1U7HJ01"/>
<dbReference type="OrthoDB" id="574468at2"/>
<name>A0A1U7HJ01_9CYAN</name>
<dbReference type="STRING" id="1921803.NIES593_09920"/>
<proteinExistence type="predicted"/>
<gene>
    <name evidence="2" type="ORF">NIES593_09920</name>
</gene>
<keyword evidence="3" id="KW-1185">Reference proteome</keyword>
<accession>A0A1U7HJ01</accession>
<feature type="transmembrane region" description="Helical" evidence="1">
    <location>
        <begin position="64"/>
        <end position="85"/>
    </location>
</feature>
<evidence type="ECO:0000313" key="3">
    <source>
        <dbReference type="Proteomes" id="UP000186868"/>
    </source>
</evidence>
<organism evidence="2 3">
    <name type="scientific">Hydrococcus rivularis NIES-593</name>
    <dbReference type="NCBI Taxonomy" id="1921803"/>
    <lineage>
        <taxon>Bacteria</taxon>
        <taxon>Bacillati</taxon>
        <taxon>Cyanobacteriota</taxon>
        <taxon>Cyanophyceae</taxon>
        <taxon>Pleurocapsales</taxon>
        <taxon>Hydrococcaceae</taxon>
        <taxon>Hydrococcus</taxon>
    </lineage>
</organism>
<keyword evidence="1" id="KW-0812">Transmembrane</keyword>
<protein>
    <submittedName>
        <fullName evidence="2">Peptidase</fullName>
    </submittedName>
</protein>
<evidence type="ECO:0000313" key="2">
    <source>
        <dbReference type="EMBL" id="OKH23531.1"/>
    </source>
</evidence>
<keyword evidence="1" id="KW-1133">Transmembrane helix</keyword>
<dbReference type="RefSeq" id="WP_073599429.1">
    <property type="nucleotide sequence ID" value="NZ_MRCB01000009.1"/>
</dbReference>